<dbReference type="SUPFAM" id="SSF46785">
    <property type="entry name" value="Winged helix' DNA-binding domain"/>
    <property type="match status" value="1"/>
</dbReference>
<dbReference type="eggNOG" id="arCOG03182">
    <property type="taxonomic scope" value="Archaea"/>
</dbReference>
<evidence type="ECO:0000256" key="2">
    <source>
        <dbReference type="ARBA" id="ARBA00023125"/>
    </source>
</evidence>
<evidence type="ECO:0000256" key="3">
    <source>
        <dbReference type="ARBA" id="ARBA00023163"/>
    </source>
</evidence>
<evidence type="ECO:0000256" key="1">
    <source>
        <dbReference type="ARBA" id="ARBA00023015"/>
    </source>
</evidence>
<sequence>MNETQMEKLVDNLLKYLPLFYQKVTTPEEATSKQRLNIHYQILGVLEHYDDLPISHIGKKLHISKPNMTVQIDKLAEEGMVKRLPDKKDRRIIRIEITPKGKSFIATSQKEVEIIIKKNLSALSKEELESLYQSTENIKKILLKIEEV</sequence>
<dbReference type="STRING" id="868131.MSWAN_0541"/>
<dbReference type="InterPro" id="IPR036388">
    <property type="entry name" value="WH-like_DNA-bd_sf"/>
</dbReference>
<dbReference type="OrthoDB" id="10712at2157"/>
<dbReference type="HOGENOM" id="CLU_083287_27_4_2"/>
<evidence type="ECO:0000259" key="4">
    <source>
        <dbReference type="PROSITE" id="PS50995"/>
    </source>
</evidence>
<dbReference type="GeneID" id="10668028"/>
<dbReference type="PROSITE" id="PS50995">
    <property type="entry name" value="HTH_MARR_2"/>
    <property type="match status" value="1"/>
</dbReference>
<accession>F6D544</accession>
<dbReference type="Gene3D" id="1.10.10.10">
    <property type="entry name" value="Winged helix-like DNA-binding domain superfamily/Winged helix DNA-binding domain"/>
    <property type="match status" value="1"/>
</dbReference>
<evidence type="ECO:0000313" key="5">
    <source>
        <dbReference type="EMBL" id="AEG17579.1"/>
    </source>
</evidence>
<evidence type="ECO:0000313" key="6">
    <source>
        <dbReference type="Proteomes" id="UP000009231"/>
    </source>
</evidence>
<organism evidence="5 6">
    <name type="scientific">Methanobacterium paludis (strain DSM 25820 / JCM 18151 / SWAN1)</name>
    <dbReference type="NCBI Taxonomy" id="868131"/>
    <lineage>
        <taxon>Archaea</taxon>
        <taxon>Methanobacteriati</taxon>
        <taxon>Methanobacteriota</taxon>
        <taxon>Methanomada group</taxon>
        <taxon>Methanobacteria</taxon>
        <taxon>Methanobacteriales</taxon>
        <taxon>Methanobacteriaceae</taxon>
        <taxon>Methanobacterium</taxon>
    </lineage>
</organism>
<feature type="domain" description="HTH marR-type" evidence="4">
    <location>
        <begin position="3"/>
        <end position="140"/>
    </location>
</feature>
<dbReference type="AlphaFoldDB" id="F6D544"/>
<dbReference type="Proteomes" id="UP000009231">
    <property type="component" value="Chromosome"/>
</dbReference>
<dbReference type="KEGG" id="mew:MSWAN_0541"/>
<keyword evidence="3" id="KW-0804">Transcription</keyword>
<keyword evidence="1" id="KW-0805">Transcription regulation</keyword>
<gene>
    <name evidence="5" type="ordered locus">MSWAN_0541</name>
</gene>
<dbReference type="RefSeq" id="WP_013825081.1">
    <property type="nucleotide sequence ID" value="NC_015574.1"/>
</dbReference>
<dbReference type="Pfam" id="PF01047">
    <property type="entry name" value="MarR"/>
    <property type="match status" value="1"/>
</dbReference>
<protein>
    <submittedName>
        <fullName evidence="5">Regulatory protein MarR</fullName>
    </submittedName>
</protein>
<keyword evidence="2" id="KW-0238">DNA-binding</keyword>
<dbReference type="PANTHER" id="PTHR42756">
    <property type="entry name" value="TRANSCRIPTIONAL REGULATOR, MARR"/>
    <property type="match status" value="1"/>
</dbReference>
<name>F6D544_METPW</name>
<dbReference type="GO" id="GO:0003677">
    <property type="term" value="F:DNA binding"/>
    <property type="evidence" value="ECO:0007669"/>
    <property type="project" value="UniProtKB-KW"/>
</dbReference>
<dbReference type="EMBL" id="CP002772">
    <property type="protein sequence ID" value="AEG17579.1"/>
    <property type="molecule type" value="Genomic_DNA"/>
</dbReference>
<dbReference type="InterPro" id="IPR036390">
    <property type="entry name" value="WH_DNA-bd_sf"/>
</dbReference>
<dbReference type="PRINTS" id="PR00598">
    <property type="entry name" value="HTHMARR"/>
</dbReference>
<dbReference type="PANTHER" id="PTHR42756:SF1">
    <property type="entry name" value="TRANSCRIPTIONAL REPRESSOR OF EMRAB OPERON"/>
    <property type="match status" value="1"/>
</dbReference>
<dbReference type="GO" id="GO:0003700">
    <property type="term" value="F:DNA-binding transcription factor activity"/>
    <property type="evidence" value="ECO:0007669"/>
    <property type="project" value="InterPro"/>
</dbReference>
<dbReference type="SMART" id="SM00347">
    <property type="entry name" value="HTH_MARR"/>
    <property type="match status" value="1"/>
</dbReference>
<reference evidence="5 6" key="1">
    <citation type="journal article" date="2014" name="Int. J. Syst. Evol. Microbiol.">
        <title>Methanobacterium paludis sp. nov. and a novel strain of Methanobacterium lacus isolated from northern peatlands.</title>
        <authorList>
            <person name="Cadillo-Quiroz H."/>
            <person name="Brauer S.L."/>
            <person name="Goodson N."/>
            <person name="Yavitt J.B."/>
            <person name="Zinder S.H."/>
        </authorList>
    </citation>
    <scope>NUCLEOTIDE SEQUENCE [LARGE SCALE GENOMIC DNA]</scope>
    <source>
        <strain evidence="6">DSM 25820 / JCM 18151 / SWAN1</strain>
    </source>
</reference>
<dbReference type="InterPro" id="IPR000835">
    <property type="entry name" value="HTH_MarR-typ"/>
</dbReference>
<keyword evidence="6" id="KW-1185">Reference proteome</keyword>
<proteinExistence type="predicted"/>